<dbReference type="GO" id="GO:0006635">
    <property type="term" value="P:fatty acid beta-oxidation"/>
    <property type="evidence" value="ECO:0007669"/>
    <property type="project" value="TreeGrafter"/>
</dbReference>
<dbReference type="CDD" id="cd06558">
    <property type="entry name" value="crotonase-like"/>
    <property type="match status" value="1"/>
</dbReference>
<comment type="catalytic activity">
    <reaction evidence="8">
        <text>a 4-saturated-(3S)-3-hydroxyacyl-CoA = a (3E)-enoyl-CoA + H2O</text>
        <dbReference type="Rhea" id="RHEA:20724"/>
        <dbReference type="ChEBI" id="CHEBI:15377"/>
        <dbReference type="ChEBI" id="CHEBI:58521"/>
        <dbReference type="ChEBI" id="CHEBI:137480"/>
        <dbReference type="EC" id="4.2.1.17"/>
    </reaction>
</comment>
<accession>A0A4R5X466</accession>
<keyword evidence="4" id="KW-0276">Fatty acid metabolism</keyword>
<evidence type="ECO:0000256" key="5">
    <source>
        <dbReference type="ARBA" id="ARBA00023098"/>
    </source>
</evidence>
<evidence type="ECO:0000256" key="2">
    <source>
        <dbReference type="ARBA" id="ARBA00005254"/>
    </source>
</evidence>
<dbReference type="OrthoDB" id="8452484at2"/>
<evidence type="ECO:0000313" key="14">
    <source>
        <dbReference type="Proteomes" id="UP000294952"/>
    </source>
</evidence>
<evidence type="ECO:0000256" key="1">
    <source>
        <dbReference type="ARBA" id="ARBA00002994"/>
    </source>
</evidence>
<organism evidence="13 14">
    <name type="scientific">Mycolicibacterium obuense</name>
    <dbReference type="NCBI Taxonomy" id="1807"/>
    <lineage>
        <taxon>Bacteria</taxon>
        <taxon>Bacillati</taxon>
        <taxon>Actinomycetota</taxon>
        <taxon>Actinomycetes</taxon>
        <taxon>Mycobacteriales</taxon>
        <taxon>Mycobacteriaceae</taxon>
        <taxon>Mycolicibacterium</taxon>
    </lineage>
</organism>
<dbReference type="EC" id="4.2.1.17" evidence="3"/>
<feature type="region of interest" description="Disordered" evidence="12">
    <location>
        <begin position="1"/>
        <end position="24"/>
    </location>
</feature>
<dbReference type="Pfam" id="PF00378">
    <property type="entry name" value="ECH_1"/>
    <property type="match status" value="1"/>
</dbReference>
<dbReference type="InterPro" id="IPR029045">
    <property type="entry name" value="ClpP/crotonase-like_dom_sf"/>
</dbReference>
<dbReference type="PROSITE" id="PS00166">
    <property type="entry name" value="ENOYL_COA_HYDRATASE"/>
    <property type="match status" value="1"/>
</dbReference>
<comment type="caution">
    <text evidence="13">The sequence shown here is derived from an EMBL/GenBank/DDBJ whole genome shotgun (WGS) entry which is preliminary data.</text>
</comment>
<evidence type="ECO:0000256" key="11">
    <source>
        <dbReference type="RuleBase" id="RU003707"/>
    </source>
</evidence>
<keyword evidence="5" id="KW-0443">Lipid metabolism</keyword>
<dbReference type="FunFam" id="3.90.226.10:FF:000009">
    <property type="entry name" value="Carnitinyl-CoA dehydratase"/>
    <property type="match status" value="1"/>
</dbReference>
<keyword evidence="6" id="KW-0456">Lyase</keyword>
<dbReference type="Gene3D" id="1.10.12.10">
    <property type="entry name" value="Lyase 2-enoyl-coa Hydratase, Chain A, domain 2"/>
    <property type="match status" value="1"/>
</dbReference>
<evidence type="ECO:0000256" key="8">
    <source>
        <dbReference type="ARBA" id="ARBA00023717"/>
    </source>
</evidence>
<comment type="catalytic activity">
    <reaction evidence="7">
        <text>a (3S)-3-hydroxyacyl-CoA = a (2E)-enoyl-CoA + H2O</text>
        <dbReference type="Rhea" id="RHEA:16105"/>
        <dbReference type="ChEBI" id="CHEBI:15377"/>
        <dbReference type="ChEBI" id="CHEBI:57318"/>
        <dbReference type="ChEBI" id="CHEBI:58856"/>
        <dbReference type="EC" id="4.2.1.17"/>
    </reaction>
</comment>
<name>A0A4R5X466_9MYCO</name>
<evidence type="ECO:0000256" key="12">
    <source>
        <dbReference type="SAM" id="MobiDB-lite"/>
    </source>
</evidence>
<dbReference type="InterPro" id="IPR001753">
    <property type="entry name" value="Enoyl-CoA_hydra/iso"/>
</dbReference>
<dbReference type="Gene3D" id="3.90.226.10">
    <property type="entry name" value="2-enoyl-CoA Hydratase, Chain A, domain 1"/>
    <property type="match status" value="1"/>
</dbReference>
<evidence type="ECO:0000256" key="10">
    <source>
        <dbReference type="ARBA" id="ARBA00073436"/>
    </source>
</evidence>
<dbReference type="GO" id="GO:0004300">
    <property type="term" value="F:enoyl-CoA hydratase activity"/>
    <property type="evidence" value="ECO:0007669"/>
    <property type="project" value="UniProtKB-EC"/>
</dbReference>
<evidence type="ECO:0000256" key="6">
    <source>
        <dbReference type="ARBA" id="ARBA00023239"/>
    </source>
</evidence>
<comment type="function">
    <text evidence="1">Could possibly oxidize fatty acids using specific components.</text>
</comment>
<evidence type="ECO:0000256" key="3">
    <source>
        <dbReference type="ARBA" id="ARBA00012076"/>
    </source>
</evidence>
<gene>
    <name evidence="13" type="ORF">EUA04_17905</name>
</gene>
<protein>
    <recommendedName>
        <fullName evidence="9">Probable enoyl-CoA hydratase EchA17</fullName>
        <ecNumber evidence="3">4.2.1.17</ecNumber>
    </recommendedName>
    <alternativeName>
        <fullName evidence="10">Probable enoyl-CoA hydratase echA17</fullName>
    </alternativeName>
</protein>
<evidence type="ECO:0000313" key="13">
    <source>
        <dbReference type="EMBL" id="TDL06580.1"/>
    </source>
</evidence>
<evidence type="ECO:0000256" key="9">
    <source>
        <dbReference type="ARBA" id="ARBA00039456"/>
    </source>
</evidence>
<evidence type="ECO:0000256" key="7">
    <source>
        <dbReference type="ARBA" id="ARBA00023709"/>
    </source>
</evidence>
<sequence>MRGWRAGQRHHPGAPVTTTETTEPGALVERRGNVMVITINRPEARNAINSAVSIALGDALEEAQNDPDVWVVVLTGSGDKSFCAGADLKALSRGENIGHPDQPKWGFAGFVRHFIDKPTIAAVNGTALGGGTELALASDLVVAQESAKFGLPEVKRGLIAGAGGVFRIVEQIPRKVAMQMMLTGEPISAADAQRWGLVNEVVPDGTVLDAALALAERITVNAPLAVQASKRVARGADDGVVVDEEAGWTRTMREAVVVFSSEDAREGPLAFAQKRQPVWKAK</sequence>
<dbReference type="InterPro" id="IPR014748">
    <property type="entry name" value="Enoyl-CoA_hydra_C"/>
</dbReference>
<reference evidence="13 14" key="1">
    <citation type="submission" date="2019-01" db="EMBL/GenBank/DDBJ databases">
        <title>High-quality-draft genome sequences of five non-tuberculosis mycobacteriaceae isolated from a nosocomial environment.</title>
        <authorList>
            <person name="Tiago I."/>
            <person name="Alarico S."/>
            <person name="Pereira S.G."/>
            <person name="Coelho C."/>
            <person name="Maranha A."/>
            <person name="Empadinhas N."/>
        </authorList>
    </citation>
    <scope>NUCLEOTIDE SEQUENCE [LARGE SCALE GENOMIC DNA]</scope>
    <source>
        <strain evidence="13 14">22DIII</strain>
    </source>
</reference>
<dbReference type="NCBIfam" id="NF006100">
    <property type="entry name" value="PRK08252.1"/>
    <property type="match status" value="1"/>
</dbReference>
<evidence type="ECO:0000256" key="4">
    <source>
        <dbReference type="ARBA" id="ARBA00022832"/>
    </source>
</evidence>
<comment type="similarity">
    <text evidence="2 11">Belongs to the enoyl-CoA hydratase/isomerase family.</text>
</comment>
<dbReference type="EMBL" id="SDLP01000005">
    <property type="protein sequence ID" value="TDL06580.1"/>
    <property type="molecule type" value="Genomic_DNA"/>
</dbReference>
<dbReference type="PANTHER" id="PTHR11941">
    <property type="entry name" value="ENOYL-COA HYDRATASE-RELATED"/>
    <property type="match status" value="1"/>
</dbReference>
<dbReference type="SUPFAM" id="SSF52096">
    <property type="entry name" value="ClpP/crotonase"/>
    <property type="match status" value="1"/>
</dbReference>
<dbReference type="PANTHER" id="PTHR11941:SF169">
    <property type="entry name" value="(7AS)-7A-METHYL-1,5-DIOXO-2,3,5,6,7,7A-HEXAHYDRO-1H-INDENE-CARBOXYL-COA HYDROLASE"/>
    <property type="match status" value="1"/>
</dbReference>
<proteinExistence type="inferred from homology"/>
<dbReference type="InterPro" id="IPR018376">
    <property type="entry name" value="Enoyl-CoA_hyd/isom_CS"/>
</dbReference>
<dbReference type="AlphaFoldDB" id="A0A4R5X466"/>
<dbReference type="Proteomes" id="UP000294952">
    <property type="component" value="Unassembled WGS sequence"/>
</dbReference>